<dbReference type="AlphaFoldDB" id="A0A329MGZ3"/>
<dbReference type="CDD" id="cd04301">
    <property type="entry name" value="NAT_SF"/>
    <property type="match status" value="1"/>
</dbReference>
<keyword evidence="3" id="KW-1185">Reference proteome</keyword>
<feature type="domain" description="N-acetyltransferase" evidence="1">
    <location>
        <begin position="3"/>
        <end position="155"/>
    </location>
</feature>
<sequence length="155" mass="17707">MEIDVRLATIHDIDELVQMRWDFSLEGVTDHSESFGEFHAVCSSFLEKAIESGSWFIWVAEAEGGLVSHMYLQLIRKVPRPGKSPDPYFGYVTNVYTRPSHRSLGIGAKIHSALEQWSMQNEVEFLILWPSSGSVPFYERNGFARSEDALEKHWG</sequence>
<protein>
    <submittedName>
        <fullName evidence="2">GNAT family N-acetyltransferase</fullName>
    </submittedName>
</protein>
<dbReference type="OrthoDB" id="119498at2"/>
<dbReference type="EMBL" id="QMFB01000013">
    <property type="protein sequence ID" value="RAV19221.1"/>
    <property type="molecule type" value="Genomic_DNA"/>
</dbReference>
<comment type="caution">
    <text evidence="2">The sequence shown here is derived from an EMBL/GenBank/DDBJ whole genome shotgun (WGS) entry which is preliminary data.</text>
</comment>
<organism evidence="2 3">
    <name type="scientific">Paenibacillus contaminans</name>
    <dbReference type="NCBI Taxonomy" id="450362"/>
    <lineage>
        <taxon>Bacteria</taxon>
        <taxon>Bacillati</taxon>
        <taxon>Bacillota</taxon>
        <taxon>Bacilli</taxon>
        <taxon>Bacillales</taxon>
        <taxon>Paenibacillaceae</taxon>
        <taxon>Paenibacillus</taxon>
    </lineage>
</organism>
<dbReference type="SUPFAM" id="SSF55729">
    <property type="entry name" value="Acyl-CoA N-acyltransferases (Nat)"/>
    <property type="match status" value="1"/>
</dbReference>
<proteinExistence type="predicted"/>
<evidence type="ECO:0000313" key="3">
    <source>
        <dbReference type="Proteomes" id="UP000250369"/>
    </source>
</evidence>
<dbReference type="Pfam" id="PF00583">
    <property type="entry name" value="Acetyltransf_1"/>
    <property type="match status" value="1"/>
</dbReference>
<dbReference type="Gene3D" id="3.40.630.30">
    <property type="match status" value="1"/>
</dbReference>
<evidence type="ECO:0000259" key="1">
    <source>
        <dbReference type="PROSITE" id="PS51186"/>
    </source>
</evidence>
<gene>
    <name evidence="2" type="ORF">DQG23_22050</name>
</gene>
<evidence type="ECO:0000313" key="2">
    <source>
        <dbReference type="EMBL" id="RAV19221.1"/>
    </source>
</evidence>
<keyword evidence="2" id="KW-0808">Transferase</keyword>
<dbReference type="GO" id="GO:0016747">
    <property type="term" value="F:acyltransferase activity, transferring groups other than amino-acyl groups"/>
    <property type="evidence" value="ECO:0007669"/>
    <property type="project" value="InterPro"/>
</dbReference>
<name>A0A329MGZ3_9BACL</name>
<reference evidence="2 3" key="1">
    <citation type="journal article" date="2009" name="Int. J. Syst. Evol. Microbiol.">
        <title>Paenibacillus contaminans sp. nov., isolated from a contaminated laboratory plate.</title>
        <authorList>
            <person name="Chou J.H."/>
            <person name="Lee J.H."/>
            <person name="Lin M.C."/>
            <person name="Chang P.S."/>
            <person name="Arun A.B."/>
            <person name="Young C.C."/>
            <person name="Chen W.M."/>
        </authorList>
    </citation>
    <scope>NUCLEOTIDE SEQUENCE [LARGE SCALE GENOMIC DNA]</scope>
    <source>
        <strain evidence="2 3">CKOBP-6</strain>
    </source>
</reference>
<dbReference type="InterPro" id="IPR000182">
    <property type="entry name" value="GNAT_dom"/>
</dbReference>
<dbReference type="PROSITE" id="PS51186">
    <property type="entry name" value="GNAT"/>
    <property type="match status" value="1"/>
</dbReference>
<dbReference type="Proteomes" id="UP000250369">
    <property type="component" value="Unassembled WGS sequence"/>
</dbReference>
<dbReference type="InterPro" id="IPR016181">
    <property type="entry name" value="Acyl_CoA_acyltransferase"/>
</dbReference>
<dbReference type="RefSeq" id="WP_113033039.1">
    <property type="nucleotide sequence ID" value="NZ_QMFB01000013.1"/>
</dbReference>
<accession>A0A329MGZ3</accession>